<evidence type="ECO:0000313" key="3">
    <source>
        <dbReference type="EMBL" id="GGF97245.1"/>
    </source>
</evidence>
<dbReference type="GO" id="GO:0070967">
    <property type="term" value="F:coenzyme F420 binding"/>
    <property type="evidence" value="ECO:0007669"/>
    <property type="project" value="TreeGrafter"/>
</dbReference>
<keyword evidence="1" id="KW-0560">Oxidoreductase</keyword>
<dbReference type="AlphaFoldDB" id="A0A917FS04"/>
<sequence>MGVMTAVSDSDVSAFLSAGTRTGKLGWVAKDGRPLVAPIWFVVEGDEIVFNTGADTAKGRAIARDPRVVLSVDLEEPPYAFVQVQAEAVTTTDPQELLRTATDIARRYMGPDRAEEFGKRNAVDGELVVRLRPTKVIANLDMTA</sequence>
<evidence type="ECO:0000259" key="2">
    <source>
        <dbReference type="Pfam" id="PF01243"/>
    </source>
</evidence>
<dbReference type="GO" id="GO:0005829">
    <property type="term" value="C:cytosol"/>
    <property type="evidence" value="ECO:0007669"/>
    <property type="project" value="TreeGrafter"/>
</dbReference>
<dbReference type="InterPro" id="IPR012349">
    <property type="entry name" value="Split_barrel_FMN-bd"/>
</dbReference>
<evidence type="ECO:0000313" key="4">
    <source>
        <dbReference type="Proteomes" id="UP000654257"/>
    </source>
</evidence>
<reference evidence="3" key="2">
    <citation type="submission" date="2020-09" db="EMBL/GenBank/DDBJ databases">
        <authorList>
            <person name="Sun Q."/>
            <person name="Sedlacek I."/>
        </authorList>
    </citation>
    <scope>NUCLEOTIDE SEQUENCE</scope>
    <source>
        <strain evidence="3">CCM 7905</strain>
    </source>
</reference>
<dbReference type="InterPro" id="IPR019920">
    <property type="entry name" value="F420-binding_dom_put"/>
</dbReference>
<dbReference type="GO" id="GO:0016627">
    <property type="term" value="F:oxidoreductase activity, acting on the CH-CH group of donors"/>
    <property type="evidence" value="ECO:0007669"/>
    <property type="project" value="TreeGrafter"/>
</dbReference>
<dbReference type="PANTHER" id="PTHR35176">
    <property type="entry name" value="HEME OXYGENASE HI_0854-RELATED"/>
    <property type="match status" value="1"/>
</dbReference>
<protein>
    <recommendedName>
        <fullName evidence="2">Pyridoxamine 5'-phosphate oxidase N-terminal domain-containing protein</fullName>
    </recommendedName>
</protein>
<reference evidence="3" key="1">
    <citation type="journal article" date="2014" name="Int. J. Syst. Evol. Microbiol.">
        <title>Complete genome sequence of Corynebacterium casei LMG S-19264T (=DSM 44701T), isolated from a smear-ripened cheese.</title>
        <authorList>
            <consortium name="US DOE Joint Genome Institute (JGI-PGF)"/>
            <person name="Walter F."/>
            <person name="Albersmeier A."/>
            <person name="Kalinowski J."/>
            <person name="Ruckert C."/>
        </authorList>
    </citation>
    <scope>NUCLEOTIDE SEQUENCE</scope>
    <source>
        <strain evidence="3">CCM 7905</strain>
    </source>
</reference>
<dbReference type="Gene3D" id="2.30.110.10">
    <property type="entry name" value="Electron Transport, Fmn-binding Protein, Chain A"/>
    <property type="match status" value="1"/>
</dbReference>
<organism evidence="3 4">
    <name type="scientific">Rhodococcoides trifolii</name>
    <dbReference type="NCBI Taxonomy" id="908250"/>
    <lineage>
        <taxon>Bacteria</taxon>
        <taxon>Bacillati</taxon>
        <taxon>Actinomycetota</taxon>
        <taxon>Actinomycetes</taxon>
        <taxon>Mycobacteriales</taxon>
        <taxon>Nocardiaceae</taxon>
        <taxon>Rhodococcoides</taxon>
    </lineage>
</organism>
<gene>
    <name evidence="3" type="ORF">GCM10007304_09010</name>
</gene>
<comment type="caution">
    <text evidence="3">The sequence shown here is derived from an EMBL/GenBank/DDBJ whole genome shotgun (WGS) entry which is preliminary data.</text>
</comment>
<keyword evidence="4" id="KW-1185">Reference proteome</keyword>
<proteinExistence type="predicted"/>
<dbReference type="InterPro" id="IPR011576">
    <property type="entry name" value="Pyridox_Oxase_N"/>
</dbReference>
<accession>A0A917FS04</accession>
<dbReference type="InterPro" id="IPR052019">
    <property type="entry name" value="F420H2_bilvrd_red/Heme_oxyg"/>
</dbReference>
<name>A0A917FS04_9NOCA</name>
<feature type="domain" description="Pyridoxamine 5'-phosphate oxidase N-terminal" evidence="2">
    <location>
        <begin position="19"/>
        <end position="136"/>
    </location>
</feature>
<dbReference type="SUPFAM" id="SSF50475">
    <property type="entry name" value="FMN-binding split barrel"/>
    <property type="match status" value="1"/>
</dbReference>
<dbReference type="NCBIfam" id="TIGR03618">
    <property type="entry name" value="Rv1155_F420"/>
    <property type="match status" value="1"/>
</dbReference>
<dbReference type="Proteomes" id="UP000654257">
    <property type="component" value="Unassembled WGS sequence"/>
</dbReference>
<dbReference type="PANTHER" id="PTHR35176:SF1">
    <property type="entry name" value="F420H(2)-DEPENDENT BILIVERDIN REDUCTASE"/>
    <property type="match status" value="1"/>
</dbReference>
<dbReference type="Pfam" id="PF01243">
    <property type="entry name" value="PNPOx_N"/>
    <property type="match status" value="1"/>
</dbReference>
<dbReference type="EMBL" id="BMCU01000001">
    <property type="protein sequence ID" value="GGF97245.1"/>
    <property type="molecule type" value="Genomic_DNA"/>
</dbReference>
<evidence type="ECO:0000256" key="1">
    <source>
        <dbReference type="ARBA" id="ARBA00023002"/>
    </source>
</evidence>